<dbReference type="AlphaFoldDB" id="A0A5A7SL22"/>
<accession>A0A5A7SL22</accession>
<protein>
    <submittedName>
        <fullName evidence="1">Uncharacterized protein</fullName>
    </submittedName>
</protein>
<gene>
    <name evidence="1" type="ORF">E6C27_scaffold34G00940</name>
</gene>
<organism evidence="1 2">
    <name type="scientific">Cucumis melo var. makuwa</name>
    <name type="common">Oriental melon</name>
    <dbReference type="NCBI Taxonomy" id="1194695"/>
    <lineage>
        <taxon>Eukaryota</taxon>
        <taxon>Viridiplantae</taxon>
        <taxon>Streptophyta</taxon>
        <taxon>Embryophyta</taxon>
        <taxon>Tracheophyta</taxon>
        <taxon>Spermatophyta</taxon>
        <taxon>Magnoliopsida</taxon>
        <taxon>eudicotyledons</taxon>
        <taxon>Gunneridae</taxon>
        <taxon>Pentapetalae</taxon>
        <taxon>rosids</taxon>
        <taxon>fabids</taxon>
        <taxon>Cucurbitales</taxon>
        <taxon>Cucurbitaceae</taxon>
        <taxon>Benincaseae</taxon>
        <taxon>Cucumis</taxon>
    </lineage>
</organism>
<evidence type="ECO:0000313" key="2">
    <source>
        <dbReference type="Proteomes" id="UP000321393"/>
    </source>
</evidence>
<reference evidence="1 2" key="1">
    <citation type="submission" date="2019-08" db="EMBL/GenBank/DDBJ databases">
        <title>Draft genome sequences of two oriental melons (Cucumis melo L. var makuwa).</title>
        <authorList>
            <person name="Kwon S.-Y."/>
        </authorList>
    </citation>
    <scope>NUCLEOTIDE SEQUENCE [LARGE SCALE GENOMIC DNA]</scope>
    <source>
        <strain evidence="2">cv. SW 3</strain>
        <tissue evidence="1">Leaf</tissue>
    </source>
</reference>
<evidence type="ECO:0000313" key="1">
    <source>
        <dbReference type="EMBL" id="KAA0025832.1"/>
    </source>
</evidence>
<dbReference type="EMBL" id="SSTE01023063">
    <property type="protein sequence ID" value="KAA0025832.1"/>
    <property type="molecule type" value="Genomic_DNA"/>
</dbReference>
<name>A0A5A7SL22_CUCMM</name>
<proteinExistence type="predicted"/>
<dbReference type="Proteomes" id="UP000321393">
    <property type="component" value="Unassembled WGS sequence"/>
</dbReference>
<sequence length="90" mass="9849">MLRGMLTNGLYQLKRVGVKIGAGMDSEQQLVYKNKGISTFVLSGGKNLVNTDLGVLKALWHIASKNANNMAYEASGLPLMEFFELLQSSQ</sequence>
<comment type="caution">
    <text evidence="1">The sequence shown here is derived from an EMBL/GenBank/DDBJ whole genome shotgun (WGS) entry which is preliminary data.</text>
</comment>